<reference evidence="8 9" key="1">
    <citation type="submission" date="2020-04" db="EMBL/GenBank/DDBJ databases">
        <authorList>
            <person name="Wallbank WR R."/>
            <person name="Pardo Diaz C."/>
            <person name="Kozak K."/>
            <person name="Martin S."/>
            <person name="Jiggins C."/>
            <person name="Moest M."/>
            <person name="Warren A I."/>
            <person name="Byers J.R.P. K."/>
            <person name="Montejo-Kovacevich G."/>
            <person name="Yen C E."/>
        </authorList>
    </citation>
    <scope>NUCLEOTIDE SEQUENCE [LARGE SCALE GENOMIC DNA]</scope>
</reference>
<dbReference type="InterPro" id="IPR004031">
    <property type="entry name" value="PMP22/EMP/MP20/Claudin"/>
</dbReference>
<protein>
    <recommendedName>
        <fullName evidence="10">Kune-kune</fullName>
    </recommendedName>
</protein>
<dbReference type="Proteomes" id="UP000494256">
    <property type="component" value="Unassembled WGS sequence"/>
</dbReference>
<dbReference type="Proteomes" id="UP000494106">
    <property type="component" value="Unassembled WGS sequence"/>
</dbReference>
<sequence length="226" mass="26065">MSESRTGQFALAFFILGSLFIIIAFVSPHWLVNDGKLKDPKFKKLGLWEVCFDGFGDVHHWYDTVFTGCWWIFEEEYYIIHDLLLPGFFIATQFFFTITMCCVLISMFLSYLYMKKDRDDDKYLTLLVTLGTVLVIGGFSGLISVITFGARGDGRDWMPYWEHNELGWAYALGVIGVVLLFPAGILFLVEARVQKYKRLHEMQSREPSSYTMHERKVGYSGGHTDI</sequence>
<evidence type="ECO:0000256" key="4">
    <source>
        <dbReference type="ARBA" id="ARBA00023136"/>
    </source>
</evidence>
<keyword evidence="4 5" id="KW-0472">Membrane</keyword>
<organism evidence="6 9">
    <name type="scientific">Arctia plantaginis</name>
    <name type="common">Wood tiger moth</name>
    <name type="synonym">Phalaena plantaginis</name>
    <dbReference type="NCBI Taxonomy" id="874455"/>
    <lineage>
        <taxon>Eukaryota</taxon>
        <taxon>Metazoa</taxon>
        <taxon>Ecdysozoa</taxon>
        <taxon>Arthropoda</taxon>
        <taxon>Hexapoda</taxon>
        <taxon>Insecta</taxon>
        <taxon>Pterygota</taxon>
        <taxon>Neoptera</taxon>
        <taxon>Endopterygota</taxon>
        <taxon>Lepidoptera</taxon>
        <taxon>Glossata</taxon>
        <taxon>Ditrysia</taxon>
        <taxon>Noctuoidea</taxon>
        <taxon>Erebidae</taxon>
        <taxon>Arctiinae</taxon>
        <taxon>Arctia</taxon>
    </lineage>
</organism>
<keyword evidence="3 5" id="KW-1133">Transmembrane helix</keyword>
<evidence type="ECO:0008006" key="10">
    <source>
        <dbReference type="Google" id="ProtNLM"/>
    </source>
</evidence>
<dbReference type="GO" id="GO:0005918">
    <property type="term" value="C:septate junction"/>
    <property type="evidence" value="ECO:0007669"/>
    <property type="project" value="TreeGrafter"/>
</dbReference>
<dbReference type="GO" id="GO:0035151">
    <property type="term" value="P:regulation of tube size, open tracheal system"/>
    <property type="evidence" value="ECO:0007669"/>
    <property type="project" value="TreeGrafter"/>
</dbReference>
<dbReference type="PANTHER" id="PTHR21284:SF11">
    <property type="entry name" value="KUNE-KUNE"/>
    <property type="match status" value="1"/>
</dbReference>
<evidence type="ECO:0000313" key="6">
    <source>
        <dbReference type="EMBL" id="CAB3237268.1"/>
    </source>
</evidence>
<comment type="caution">
    <text evidence="6">The sequence shown here is derived from an EMBL/GenBank/DDBJ whole genome shotgun (WGS) entry which is preliminary data.</text>
</comment>
<evidence type="ECO:0000313" key="9">
    <source>
        <dbReference type="Proteomes" id="UP000494256"/>
    </source>
</evidence>
<evidence type="ECO:0000256" key="5">
    <source>
        <dbReference type="SAM" id="Phobius"/>
    </source>
</evidence>
<dbReference type="OrthoDB" id="10062378at2759"/>
<dbReference type="Pfam" id="PF13903">
    <property type="entry name" value="Claudin_2"/>
    <property type="match status" value="1"/>
</dbReference>
<feature type="transmembrane region" description="Helical" evidence="5">
    <location>
        <begin position="9"/>
        <end position="31"/>
    </location>
</feature>
<dbReference type="AlphaFoldDB" id="A0A8S0ZVZ7"/>
<dbReference type="EMBL" id="CADEBC010000534">
    <property type="protein sequence ID" value="CAB3248470.1"/>
    <property type="molecule type" value="Genomic_DNA"/>
</dbReference>
<dbReference type="Gene3D" id="1.20.140.150">
    <property type="match status" value="1"/>
</dbReference>
<evidence type="ECO:0000256" key="2">
    <source>
        <dbReference type="ARBA" id="ARBA00022692"/>
    </source>
</evidence>
<keyword evidence="2 5" id="KW-0812">Transmembrane</keyword>
<dbReference type="GO" id="GO:0019991">
    <property type="term" value="P:septate junction assembly"/>
    <property type="evidence" value="ECO:0007669"/>
    <property type="project" value="TreeGrafter"/>
</dbReference>
<name>A0A8S0ZVZ7_ARCPL</name>
<feature type="transmembrane region" description="Helical" evidence="5">
    <location>
        <begin position="168"/>
        <end position="189"/>
    </location>
</feature>
<evidence type="ECO:0000313" key="8">
    <source>
        <dbReference type="Proteomes" id="UP000494106"/>
    </source>
</evidence>
<evidence type="ECO:0000256" key="1">
    <source>
        <dbReference type="ARBA" id="ARBA00004141"/>
    </source>
</evidence>
<evidence type="ECO:0000313" key="7">
    <source>
        <dbReference type="EMBL" id="CAB3248470.1"/>
    </source>
</evidence>
<accession>A0A8S0ZVZ7</accession>
<feature type="transmembrane region" description="Helical" evidence="5">
    <location>
        <begin position="124"/>
        <end position="148"/>
    </location>
</feature>
<feature type="transmembrane region" description="Helical" evidence="5">
    <location>
        <begin position="88"/>
        <end position="112"/>
    </location>
</feature>
<proteinExistence type="predicted"/>
<gene>
    <name evidence="7" type="ORF">APLA_LOCUS11738</name>
    <name evidence="6" type="ORF">APLA_LOCUS7781</name>
</gene>
<comment type="subcellular location">
    <subcellularLocation>
        <location evidence="1">Membrane</location>
        <topology evidence="1">Multi-pass membrane protein</topology>
    </subcellularLocation>
</comment>
<dbReference type="EMBL" id="CADEBD010000303">
    <property type="protein sequence ID" value="CAB3237268.1"/>
    <property type="molecule type" value="Genomic_DNA"/>
</dbReference>
<keyword evidence="8" id="KW-1185">Reference proteome</keyword>
<dbReference type="PANTHER" id="PTHR21284">
    <property type="entry name" value="EG:80H7.2 PROTEIN"/>
    <property type="match status" value="1"/>
</dbReference>
<evidence type="ECO:0000256" key="3">
    <source>
        <dbReference type="ARBA" id="ARBA00022989"/>
    </source>
</evidence>
<dbReference type="GO" id="GO:0016020">
    <property type="term" value="C:membrane"/>
    <property type="evidence" value="ECO:0007669"/>
    <property type="project" value="UniProtKB-SubCell"/>
</dbReference>